<dbReference type="InterPro" id="IPR000182">
    <property type="entry name" value="GNAT_dom"/>
</dbReference>
<evidence type="ECO:0000313" key="2">
    <source>
        <dbReference type="EMBL" id="SER31065.1"/>
    </source>
</evidence>
<protein>
    <submittedName>
        <fullName evidence="2">Acetyltransferase (GNAT) domain-containing protein</fullName>
    </submittedName>
</protein>
<dbReference type="GO" id="GO:0016747">
    <property type="term" value="F:acyltransferase activity, transferring groups other than amino-acyl groups"/>
    <property type="evidence" value="ECO:0007669"/>
    <property type="project" value="InterPro"/>
</dbReference>
<name>A0A1H9N5Y5_BUTFI</name>
<organism evidence="2 3">
    <name type="scientific">Butyrivibrio fibrisolvens</name>
    <dbReference type="NCBI Taxonomy" id="831"/>
    <lineage>
        <taxon>Bacteria</taxon>
        <taxon>Bacillati</taxon>
        <taxon>Bacillota</taxon>
        <taxon>Clostridia</taxon>
        <taxon>Lachnospirales</taxon>
        <taxon>Lachnospiraceae</taxon>
        <taxon>Butyrivibrio</taxon>
    </lineage>
</organism>
<dbReference type="InterPro" id="IPR053144">
    <property type="entry name" value="Acetyltransferase_Butenolide"/>
</dbReference>
<sequence length="139" mass="15688">MAITYSQQIPDLQTYYDLRKSVEWNNFCPEQSEKAINNSVYFILAKDGDLPVAMGRVVGDGMYFTIVDVVVRPEYQGQKIGSTIVNRLVEIIQAETPKGARLSIQLIAAQGKEQFYVKQGFKILPHENCGPALRKVIYT</sequence>
<feature type="domain" description="N-acetyltransferase" evidence="1">
    <location>
        <begin position="1"/>
        <end position="139"/>
    </location>
</feature>
<evidence type="ECO:0000313" key="3">
    <source>
        <dbReference type="Proteomes" id="UP000182584"/>
    </source>
</evidence>
<dbReference type="CDD" id="cd04301">
    <property type="entry name" value="NAT_SF"/>
    <property type="match status" value="1"/>
</dbReference>
<dbReference type="RefSeq" id="WP_074754548.1">
    <property type="nucleotide sequence ID" value="NZ_FOGJ01000004.1"/>
</dbReference>
<dbReference type="InterPro" id="IPR016181">
    <property type="entry name" value="Acyl_CoA_acyltransferase"/>
</dbReference>
<reference evidence="2 3" key="1">
    <citation type="submission" date="2016-10" db="EMBL/GenBank/DDBJ databases">
        <authorList>
            <person name="de Groot N.N."/>
        </authorList>
    </citation>
    <scope>NUCLEOTIDE SEQUENCE [LARGE SCALE GENOMIC DNA]</scope>
    <source>
        <strain evidence="2 3">AR40</strain>
    </source>
</reference>
<dbReference type="SUPFAM" id="SSF55729">
    <property type="entry name" value="Acyl-CoA N-acyltransferases (Nat)"/>
    <property type="match status" value="1"/>
</dbReference>
<dbReference type="Proteomes" id="UP000182584">
    <property type="component" value="Unassembled WGS sequence"/>
</dbReference>
<gene>
    <name evidence="2" type="ORF">SAMN04487884_10449</name>
</gene>
<accession>A0A1H9N5Y5</accession>
<dbReference type="eggNOG" id="COG0454">
    <property type="taxonomic scope" value="Bacteria"/>
</dbReference>
<evidence type="ECO:0000259" key="1">
    <source>
        <dbReference type="PROSITE" id="PS51186"/>
    </source>
</evidence>
<dbReference type="PANTHER" id="PTHR43233:SF1">
    <property type="entry name" value="FAMILY N-ACETYLTRANSFERASE, PUTATIVE (AFU_ORTHOLOGUE AFUA_6G03350)-RELATED"/>
    <property type="match status" value="1"/>
</dbReference>
<dbReference type="AlphaFoldDB" id="A0A1H9N5Y5"/>
<proteinExistence type="predicted"/>
<dbReference type="PROSITE" id="PS51186">
    <property type="entry name" value="GNAT"/>
    <property type="match status" value="1"/>
</dbReference>
<dbReference type="OrthoDB" id="9775804at2"/>
<dbReference type="PANTHER" id="PTHR43233">
    <property type="entry name" value="FAMILY N-ACETYLTRANSFERASE, PUTATIVE (AFU_ORTHOLOGUE AFUA_6G03350)-RELATED"/>
    <property type="match status" value="1"/>
</dbReference>
<dbReference type="Pfam" id="PF13508">
    <property type="entry name" value="Acetyltransf_7"/>
    <property type="match status" value="1"/>
</dbReference>
<dbReference type="Gene3D" id="3.40.630.30">
    <property type="match status" value="1"/>
</dbReference>
<dbReference type="EMBL" id="FOGJ01000004">
    <property type="protein sequence ID" value="SER31065.1"/>
    <property type="molecule type" value="Genomic_DNA"/>
</dbReference>
<keyword evidence="2" id="KW-0808">Transferase</keyword>